<feature type="region of interest" description="Disordered" evidence="1">
    <location>
        <begin position="287"/>
        <end position="311"/>
    </location>
</feature>
<comment type="caution">
    <text evidence="3">The sequence shown here is derived from an EMBL/GenBank/DDBJ whole genome shotgun (WGS) entry which is preliminary data.</text>
</comment>
<name>A0A401SK12_CHIPU</name>
<feature type="compositionally biased region" description="Pro residues" evidence="1">
    <location>
        <begin position="195"/>
        <end position="208"/>
    </location>
</feature>
<dbReference type="SMART" id="SM00454">
    <property type="entry name" value="SAM"/>
    <property type="match status" value="1"/>
</dbReference>
<feature type="compositionally biased region" description="Basic and acidic residues" evidence="1">
    <location>
        <begin position="576"/>
        <end position="602"/>
    </location>
</feature>
<proteinExistence type="predicted"/>
<feature type="compositionally biased region" description="Basic and acidic residues" evidence="1">
    <location>
        <begin position="770"/>
        <end position="781"/>
    </location>
</feature>
<dbReference type="EMBL" id="BEZZ01000322">
    <property type="protein sequence ID" value="GCC30732.1"/>
    <property type="molecule type" value="Genomic_DNA"/>
</dbReference>
<dbReference type="GO" id="GO:0043197">
    <property type="term" value="C:dendritic spine"/>
    <property type="evidence" value="ECO:0007669"/>
    <property type="project" value="TreeGrafter"/>
</dbReference>
<dbReference type="Proteomes" id="UP000287033">
    <property type="component" value="Unassembled WGS sequence"/>
</dbReference>
<feature type="compositionally biased region" description="Low complexity" evidence="1">
    <location>
        <begin position="988"/>
        <end position="1004"/>
    </location>
</feature>
<dbReference type="Pfam" id="PF00536">
    <property type="entry name" value="SAM_1"/>
    <property type="match status" value="1"/>
</dbReference>
<feature type="region of interest" description="Disordered" evidence="1">
    <location>
        <begin position="510"/>
        <end position="841"/>
    </location>
</feature>
<protein>
    <recommendedName>
        <fullName evidence="2">SAM domain-containing protein</fullName>
    </recommendedName>
</protein>
<dbReference type="CDD" id="cd09506">
    <property type="entry name" value="SAM_Shank1_2_3"/>
    <property type="match status" value="1"/>
</dbReference>
<dbReference type="GO" id="GO:0014069">
    <property type="term" value="C:postsynaptic density"/>
    <property type="evidence" value="ECO:0007669"/>
    <property type="project" value="TreeGrafter"/>
</dbReference>
<organism evidence="3 4">
    <name type="scientific">Chiloscyllium punctatum</name>
    <name type="common">Brownbanded bambooshark</name>
    <name type="synonym">Hemiscyllium punctatum</name>
    <dbReference type="NCBI Taxonomy" id="137246"/>
    <lineage>
        <taxon>Eukaryota</taxon>
        <taxon>Metazoa</taxon>
        <taxon>Chordata</taxon>
        <taxon>Craniata</taxon>
        <taxon>Vertebrata</taxon>
        <taxon>Chondrichthyes</taxon>
        <taxon>Elasmobranchii</taxon>
        <taxon>Galeomorphii</taxon>
        <taxon>Galeoidea</taxon>
        <taxon>Orectolobiformes</taxon>
        <taxon>Hemiscylliidae</taxon>
        <taxon>Chiloscyllium</taxon>
    </lineage>
</organism>
<dbReference type="InterPro" id="IPR001660">
    <property type="entry name" value="SAM"/>
</dbReference>
<reference evidence="3 4" key="1">
    <citation type="journal article" date="2018" name="Nat. Ecol. Evol.">
        <title>Shark genomes provide insights into elasmobranch evolution and the origin of vertebrates.</title>
        <authorList>
            <person name="Hara Y"/>
            <person name="Yamaguchi K"/>
            <person name="Onimaru K"/>
            <person name="Kadota M"/>
            <person name="Koyanagi M"/>
            <person name="Keeley SD"/>
            <person name="Tatsumi K"/>
            <person name="Tanaka K"/>
            <person name="Motone F"/>
            <person name="Kageyama Y"/>
            <person name="Nozu R"/>
            <person name="Adachi N"/>
            <person name="Nishimura O"/>
            <person name="Nakagawa R"/>
            <person name="Tanegashima C"/>
            <person name="Kiyatake I"/>
            <person name="Matsumoto R"/>
            <person name="Murakumo K"/>
            <person name="Nishida K"/>
            <person name="Terakita A"/>
            <person name="Kuratani S"/>
            <person name="Sato K"/>
            <person name="Hyodo S Kuraku.S."/>
        </authorList>
    </citation>
    <scope>NUCLEOTIDE SEQUENCE [LARGE SCALE GENOMIC DNA]</scope>
</reference>
<evidence type="ECO:0000313" key="3">
    <source>
        <dbReference type="EMBL" id="GCC30732.1"/>
    </source>
</evidence>
<dbReference type="GO" id="GO:0045211">
    <property type="term" value="C:postsynaptic membrane"/>
    <property type="evidence" value="ECO:0007669"/>
    <property type="project" value="TreeGrafter"/>
</dbReference>
<feature type="region of interest" description="Disordered" evidence="1">
    <location>
        <begin position="353"/>
        <end position="395"/>
    </location>
</feature>
<dbReference type="PROSITE" id="PS50105">
    <property type="entry name" value="SAM_DOMAIN"/>
    <property type="match status" value="1"/>
</dbReference>
<feature type="domain" description="SAM" evidence="2">
    <location>
        <begin position="1058"/>
        <end position="1121"/>
    </location>
</feature>
<feature type="region of interest" description="Disordered" evidence="1">
    <location>
        <begin position="956"/>
        <end position="1012"/>
    </location>
</feature>
<dbReference type="STRING" id="137246.A0A401SK12"/>
<dbReference type="Gene3D" id="1.10.150.50">
    <property type="entry name" value="Transcription Factor, Ets-1"/>
    <property type="match status" value="1"/>
</dbReference>
<dbReference type="GO" id="GO:0030160">
    <property type="term" value="F:synaptic receptor adaptor activity"/>
    <property type="evidence" value="ECO:0007669"/>
    <property type="project" value="TreeGrafter"/>
</dbReference>
<feature type="compositionally biased region" description="Low complexity" evidence="1">
    <location>
        <begin position="782"/>
        <end position="799"/>
    </location>
</feature>
<feature type="compositionally biased region" description="Polar residues" evidence="1">
    <location>
        <begin position="623"/>
        <end position="641"/>
    </location>
</feature>
<feature type="compositionally biased region" description="Basic and acidic residues" evidence="1">
    <location>
        <begin position="523"/>
        <end position="539"/>
    </location>
</feature>
<feature type="region of interest" description="Disordered" evidence="1">
    <location>
        <begin position="96"/>
        <end position="273"/>
    </location>
</feature>
<feature type="compositionally biased region" description="Pro residues" evidence="1">
    <location>
        <begin position="215"/>
        <end position="227"/>
    </location>
</feature>
<feature type="compositionally biased region" description="Polar residues" evidence="1">
    <location>
        <begin position="513"/>
        <end position="522"/>
    </location>
</feature>
<feature type="compositionally biased region" description="Low complexity" evidence="1">
    <location>
        <begin position="642"/>
        <end position="664"/>
    </location>
</feature>
<accession>A0A401SK12</accession>
<dbReference type="PANTHER" id="PTHR24135:SF4">
    <property type="entry name" value="SH3 AND MULTIPLE ANKYRIN REPEAT DOMAINS PROTEIN 3"/>
    <property type="match status" value="1"/>
</dbReference>
<dbReference type="PANTHER" id="PTHR24135">
    <property type="entry name" value="SH3 AND MULTIPLE ANKYRIN REPEAT DOMAINS PROTEIN"/>
    <property type="match status" value="1"/>
</dbReference>
<feature type="region of interest" description="Disordered" evidence="1">
    <location>
        <begin position="436"/>
        <end position="477"/>
    </location>
</feature>
<dbReference type="InterPro" id="IPR013761">
    <property type="entry name" value="SAM/pointed_sf"/>
</dbReference>
<dbReference type="AlphaFoldDB" id="A0A401SK12"/>
<dbReference type="OMA" id="EFANGIF"/>
<dbReference type="FunFam" id="1.10.150.50:FF:000006">
    <property type="entry name" value="SH3 and multiple ankyrin repeat domains protein 2"/>
    <property type="match status" value="1"/>
</dbReference>
<feature type="compositionally biased region" description="Low complexity" evidence="1">
    <location>
        <begin position="452"/>
        <end position="462"/>
    </location>
</feature>
<sequence>MKKFASTRSLNKILQQCGDSCHDYDEIQAVEKKWHLNIGAARKVLGRKSNLSSLFISAPPPPKRAPSTTLTLRSKSMTAELEELEKLDEILAAADRSARTENVAADSRAATVKQRPTSRRITPAEISSLFERQGMPSKSTAPSVSEKPHVSMHRGMSRTKSIGASEDDKLSVSAMEGRFSRSTSMQDTLREGLGIPPPPQIAPPPPPSSYLLDTGPPPPFSPPPPPGRTYDNVRSSFKPNTEAKIHGAQQAVTTAEVYEPSRTSVPPVERQKRARSMIILQDSSYYPVEPTDIPWPSPSSTSQEKSKRKAKMVDNPYANVGQFNVGLFAPTKPLRKKSPLVKQFQVEDAIERASAAGSSATGKELLARRIAQHSGKEHEQQQRQGISKAQEDGQDLASPFSAAIAGAVRDREKRLEEKRKSTVFLSVGAIESDTAPNIPALQQSRSVDERLLSSSDRSLRSPVPSPVPSSRPPASTPVTFIHPLTGKPLDPNSPLALALAARQRALVAETQHQRTTGSNETVKAQERNVPHSKETKQTEVEGLTSPPFSPEDKAGYSPTSGAPVTAKHQWGTPTTMRKDVETRPVQTEKAEREEKKVEERKSMLINIVDTSQQKTAGLLMVHATSNGQESELQETPTTALKPSSPQPQLSPIETQTSPTPSTVSEPPPTEAPGKPQTQGSSDEDVEPFTISLPPILSSSDEETREELAKIGLVPPPDEFANGIFIQAEAEKTASHPSRPPSAAPTGISPSGKPSDAPPSEASVDSGVEEIDTRSSSDHHLETTSTISTVSSMSTLSSESGEPLDTYTSFADGQTFILEKPPVPPKPKLKSQLNKGPVTFRDPLLKQTSDSELVAQHQPSALPPGVGRSRYLIQRKSKLWGDAVEPRPIQMVEGSKPTVISELSSRLQQLSKDTHSLGDEPSTASLEIGKRSPVVTARLFSSLGELNTISQRSFGATFTIRPGSRQPVTRRAPSPGKPGVESRTETGISSPRPSPLSTPTQTPPTILKSSSLNIPHEPKEVRFVVRSASARSRSPSPSGVPMHSLLPPKPFCQKPMAMWNKYDVADWLDSLNLSEHRESFLHNEIEGSHLPALTKDDYVELGVTRVGHRMNIERALKHFIDS</sequence>
<keyword evidence="4" id="KW-1185">Reference proteome</keyword>
<dbReference type="InterPro" id="IPR051569">
    <property type="entry name" value="SHANK"/>
</dbReference>
<dbReference type="SUPFAM" id="SSF47769">
    <property type="entry name" value="SAM/Pointed domain"/>
    <property type="match status" value="1"/>
</dbReference>
<feature type="compositionally biased region" description="Pro residues" evidence="1">
    <location>
        <begin position="463"/>
        <end position="475"/>
    </location>
</feature>
<evidence type="ECO:0000259" key="2">
    <source>
        <dbReference type="PROSITE" id="PS50105"/>
    </source>
</evidence>
<dbReference type="GO" id="GO:0035255">
    <property type="term" value="F:ionotropic glutamate receptor binding"/>
    <property type="evidence" value="ECO:0007669"/>
    <property type="project" value="TreeGrafter"/>
</dbReference>
<gene>
    <name evidence="3" type="ORF">chiPu_0009186</name>
</gene>
<dbReference type="OrthoDB" id="445896at2759"/>
<evidence type="ECO:0000313" key="4">
    <source>
        <dbReference type="Proteomes" id="UP000287033"/>
    </source>
</evidence>
<evidence type="ECO:0000256" key="1">
    <source>
        <dbReference type="SAM" id="MobiDB-lite"/>
    </source>
</evidence>